<dbReference type="AlphaFoldDB" id="A0A932ENF5"/>
<evidence type="ECO:0000313" key="1">
    <source>
        <dbReference type="EMBL" id="MBI2677322.1"/>
    </source>
</evidence>
<protein>
    <submittedName>
        <fullName evidence="1">Uncharacterized protein</fullName>
    </submittedName>
</protein>
<gene>
    <name evidence="1" type="ORF">HYX28_00920</name>
</gene>
<accession>A0A932ENF5</accession>
<name>A0A932ENF5_9BACT</name>
<organism evidence="1 2">
    <name type="scientific">Candidatus Korobacter versatilis</name>
    <dbReference type="NCBI Taxonomy" id="658062"/>
    <lineage>
        <taxon>Bacteria</taxon>
        <taxon>Pseudomonadati</taxon>
        <taxon>Acidobacteriota</taxon>
        <taxon>Terriglobia</taxon>
        <taxon>Terriglobales</taxon>
        <taxon>Candidatus Korobacteraceae</taxon>
        <taxon>Candidatus Korobacter</taxon>
    </lineage>
</organism>
<dbReference type="Proteomes" id="UP000779809">
    <property type="component" value="Unassembled WGS sequence"/>
</dbReference>
<evidence type="ECO:0000313" key="2">
    <source>
        <dbReference type="Proteomes" id="UP000779809"/>
    </source>
</evidence>
<reference evidence="1" key="1">
    <citation type="submission" date="2020-07" db="EMBL/GenBank/DDBJ databases">
        <title>Huge and variable diversity of episymbiotic CPR bacteria and DPANN archaea in groundwater ecosystems.</title>
        <authorList>
            <person name="He C.Y."/>
            <person name="Keren R."/>
            <person name="Whittaker M."/>
            <person name="Farag I.F."/>
            <person name="Doudna J."/>
            <person name="Cate J.H.D."/>
            <person name="Banfield J.F."/>
        </authorList>
    </citation>
    <scope>NUCLEOTIDE SEQUENCE</scope>
    <source>
        <strain evidence="1">NC_groundwater_580_Pr5_B-0.1um_64_19</strain>
    </source>
</reference>
<dbReference type="EMBL" id="JACPNR010000004">
    <property type="protein sequence ID" value="MBI2677322.1"/>
    <property type="molecule type" value="Genomic_DNA"/>
</dbReference>
<comment type="caution">
    <text evidence="1">The sequence shown here is derived from an EMBL/GenBank/DDBJ whole genome shotgun (WGS) entry which is preliminary data.</text>
</comment>
<sequence>MPLTTKPVKELYTEVEAAAALGITVQRLQGLLDQNLFNDGTPRPLELVLRPSDLVLISFWNKTSPNPKVVRMPRRS</sequence>
<proteinExistence type="predicted"/>